<evidence type="ECO:0000256" key="7">
    <source>
        <dbReference type="ARBA" id="ARBA00023242"/>
    </source>
</evidence>
<dbReference type="SUPFAM" id="SSF50182">
    <property type="entry name" value="Sm-like ribonucleoproteins"/>
    <property type="match status" value="1"/>
</dbReference>
<keyword evidence="7 9" id="KW-0539">Nucleus</keyword>
<evidence type="ECO:0000256" key="2">
    <source>
        <dbReference type="ARBA" id="ARBA00004514"/>
    </source>
</evidence>
<evidence type="ECO:0000256" key="4">
    <source>
        <dbReference type="ARBA" id="ARBA00022490"/>
    </source>
</evidence>
<dbReference type="InterPro" id="IPR027248">
    <property type="entry name" value="Sm_D2"/>
</dbReference>
<sequence length="94" mass="10908">MDDNNSKFGSGPFILLKKSLTASAKIYVLTNDHHKFTGYLRSFDKHCNLIIENVTEIWHEKKKNNKKIITKEKYSPIIFLRGDTIIIVSKFHAN</sequence>
<dbReference type="PANTHER" id="PTHR12777">
    <property type="entry name" value="SMALL NUCLEAR RIBONUCLEOPROTEIN SM D2"/>
    <property type="match status" value="1"/>
</dbReference>
<evidence type="ECO:0000256" key="1">
    <source>
        <dbReference type="ARBA" id="ARBA00004123"/>
    </source>
</evidence>
<keyword evidence="4" id="KW-0963">Cytoplasm</keyword>
<dbReference type="InterPro" id="IPR010920">
    <property type="entry name" value="LSM_dom_sf"/>
</dbReference>
<dbReference type="AlphaFoldDB" id="A0A060DAU4"/>
<dbReference type="Pfam" id="PF01423">
    <property type="entry name" value="LSM"/>
    <property type="match status" value="1"/>
</dbReference>
<comment type="subcellular location">
    <subcellularLocation>
        <location evidence="2">Cytoplasm</location>
        <location evidence="2">Cytosol</location>
    </subcellularLocation>
    <subcellularLocation>
        <location evidence="1 9">Nucleus</location>
    </subcellularLocation>
</comment>
<evidence type="ECO:0000313" key="11">
    <source>
        <dbReference type="EMBL" id="AIB09630.1"/>
    </source>
</evidence>
<comment type="similarity">
    <text evidence="3 9">Belongs to the snRNP core protein family.</text>
</comment>
<dbReference type="GO" id="GO:0030532">
    <property type="term" value="C:small nuclear ribonucleoprotein complex"/>
    <property type="evidence" value="ECO:0007669"/>
    <property type="project" value="InterPro"/>
</dbReference>
<organism evidence="11 12">
    <name type="scientific">Lotharella oceanica</name>
    <dbReference type="NCBI Taxonomy" id="641309"/>
    <lineage>
        <taxon>Eukaryota</taxon>
        <taxon>Sar</taxon>
        <taxon>Rhizaria</taxon>
        <taxon>Cercozoa</taxon>
        <taxon>Chlorarachniophyceae</taxon>
        <taxon>Lotharella</taxon>
    </lineage>
</organism>
<accession>A0A060DAU4</accession>
<evidence type="ECO:0000256" key="8">
    <source>
        <dbReference type="ARBA" id="ARBA00023274"/>
    </source>
</evidence>
<dbReference type="GO" id="GO:0006397">
    <property type="term" value="P:mRNA processing"/>
    <property type="evidence" value="ECO:0007669"/>
    <property type="project" value="UniProtKB-KW"/>
</dbReference>
<dbReference type="GO" id="GO:0008380">
    <property type="term" value="P:RNA splicing"/>
    <property type="evidence" value="ECO:0007669"/>
    <property type="project" value="UniProtKB-KW"/>
</dbReference>
<geneLocation type="nucleomorph" evidence="11"/>
<keyword evidence="11" id="KW-0542">Nucleomorph</keyword>
<dbReference type="InterPro" id="IPR001163">
    <property type="entry name" value="Sm_dom_euk/arc"/>
</dbReference>
<evidence type="ECO:0000256" key="5">
    <source>
        <dbReference type="ARBA" id="ARBA00022664"/>
    </source>
</evidence>
<evidence type="ECO:0000259" key="10">
    <source>
        <dbReference type="SMART" id="SM00651"/>
    </source>
</evidence>
<evidence type="ECO:0000256" key="3">
    <source>
        <dbReference type="ARBA" id="ARBA00008146"/>
    </source>
</evidence>
<dbReference type="Proteomes" id="UP000243670">
    <property type="component" value="Nucleomorph 1"/>
</dbReference>
<protein>
    <recommendedName>
        <fullName evidence="9">Small nuclear ribonucleoprotein Sm D2</fullName>
        <shortName evidence="9">Sm-D2</shortName>
    </recommendedName>
    <alternativeName>
        <fullName evidence="9">snRNP core protein D2</fullName>
    </alternativeName>
</protein>
<proteinExistence type="inferred from homology"/>
<dbReference type="EMBL" id="CP006627">
    <property type="protein sequence ID" value="AIB09630.1"/>
    <property type="molecule type" value="Genomic_DNA"/>
</dbReference>
<keyword evidence="6 9" id="KW-0508">mRNA splicing</keyword>
<dbReference type="SMART" id="SM00651">
    <property type="entry name" value="Sm"/>
    <property type="match status" value="1"/>
</dbReference>
<evidence type="ECO:0000313" key="12">
    <source>
        <dbReference type="Proteomes" id="UP000243670"/>
    </source>
</evidence>
<feature type="domain" description="Sm" evidence="10">
    <location>
        <begin position="14"/>
        <end position="90"/>
    </location>
</feature>
<name>A0A060DAU4_9EUKA</name>
<reference evidence="11 12" key="1">
    <citation type="journal article" date="2014" name="BMC Genomics">
        <title>Nucleomorph and plastid genome sequences of the chlorarachniophyte Lotharella oceanica: convergent reductive evolution and frequent recombination in nucleomorph-bearing algae.</title>
        <authorList>
            <person name="Tanifuji G."/>
            <person name="Onodera N.T."/>
            <person name="Brown M.W."/>
            <person name="Curtis B.A."/>
            <person name="Roger A.J."/>
            <person name="Ka-Shu Wong G."/>
            <person name="Melkonian M."/>
            <person name="Archibald J.M."/>
        </authorList>
    </citation>
    <scope>NUCLEOTIDE SEQUENCE [LARGE SCALE GENOMIC DNA]</scope>
    <source>
        <strain evidence="11 12">CCMP622</strain>
    </source>
</reference>
<keyword evidence="5 9" id="KW-0507">mRNA processing</keyword>
<dbReference type="Gene3D" id="2.30.30.100">
    <property type="match status" value="1"/>
</dbReference>
<keyword evidence="8 9" id="KW-0687">Ribonucleoprotein</keyword>
<gene>
    <name evidence="11" type="primary">snrnpSmD2</name>
    <name evidence="11" type="ORF">M951_chr1151</name>
</gene>
<evidence type="ECO:0000256" key="6">
    <source>
        <dbReference type="ARBA" id="ARBA00023187"/>
    </source>
</evidence>
<evidence type="ECO:0000256" key="9">
    <source>
        <dbReference type="RuleBase" id="RU365051"/>
    </source>
</evidence>
<dbReference type="GO" id="GO:0005829">
    <property type="term" value="C:cytosol"/>
    <property type="evidence" value="ECO:0007669"/>
    <property type="project" value="UniProtKB-SubCell"/>
</dbReference>